<dbReference type="Proteomes" id="UP000183371">
    <property type="component" value="Unassembled WGS sequence"/>
</dbReference>
<keyword evidence="2" id="KW-1185">Reference proteome</keyword>
<dbReference type="AlphaFoldDB" id="A0A1I7DUU8"/>
<evidence type="ECO:0000313" key="2">
    <source>
        <dbReference type="Proteomes" id="UP000183371"/>
    </source>
</evidence>
<protein>
    <submittedName>
        <fullName evidence="1">Uncharacterized protein</fullName>
    </submittedName>
</protein>
<reference evidence="2" key="1">
    <citation type="submission" date="2016-10" db="EMBL/GenBank/DDBJ databases">
        <authorList>
            <person name="Varghese N."/>
            <person name="Submissions S."/>
        </authorList>
    </citation>
    <scope>NUCLEOTIDE SEQUENCE [LARGE SCALE GENOMIC DNA]</scope>
    <source>
        <strain evidence="2">DSM 17465</strain>
    </source>
</reference>
<sequence length="877" mass="98707">MSVSVTQTANQKLRDLIDAGVLEPDRLMAEMALADRQDPLQWRGSFQHRVINPMARLLGRNVGNLEGAKDRERWWKVKRFVDNNPGTTNWPGFDKFQHFIVGAEITAMTQVLFSRQAGLAAGVAGEAYDQVKRYSNIFLDSISAGGHLKPHQVGFDPVDAEFTMQGAAFAQISSKMPEKGMGSFTGALDRFGVSTFFEQQTSQQNPTLAQNVFESIADWFDYSERYASMELPTELLDQWEQNAAEMKRRHGQATLGINISGQSAIDANSVTFSNEQVEHWSLFDEDTQLEFDLTDLDWGHESDLANGKLGQTLGAKLSSELSRDEVFKIRNAAIQEQHSFFRGLSNIFDAFGMQSEATAKMFQAIELIGMIRSTTIALQFSQIGAMSAFAAYTGVLSAAASLFSSSKPDPVAKALEQIMKSLSEVYGEVRKIRREMHQRFDRLDDHLTDISIQLGLLQRQTAISATQQRRILRRVEEILRRDLRNILEGQRAIRRDIINLAEGSVLGEVDKLIIERQRDGADDYDANTYRERGPRNLLPWINRNGRIVSRFYLEQDRSTPTNAVSLAASTNYRGRDHWPDGRPLNPSFVSFFTLDATDTVTPTILAPEVFQMCALSYRSLVLLFPEFHYPLPGAASSAVNTEADLIELIGNGREILRYRTAIFDLRYNLGQAEVDVDYAIALFDILLRISNEIRSEITRLHMHIVTERSGEMNGFDPFLLGPVGEIALPGKPADDSSRDATLALYGATAPLEPLRDAIRGVAGSGKTEYKQAFSSVQHHFEAPDRQTKVDTVRNAAQLPVLQLQRLHQRLSEFKAMPTGYDGPRPQYIQIPIAWFERLPTTYVLMLLSGQLTLQAEYDPSQLKEHWYEPDFPVQWAM</sequence>
<proteinExistence type="predicted"/>
<dbReference type="EMBL" id="FPBD01000011">
    <property type="protein sequence ID" value="SFU15386.1"/>
    <property type="molecule type" value="Genomic_DNA"/>
</dbReference>
<gene>
    <name evidence="1" type="ORF">SAMN05444141_11116</name>
</gene>
<accession>A0A1I7DUU8</accession>
<dbReference type="RefSeq" id="WP_083417473.1">
    <property type="nucleotide sequence ID" value="NZ_FPBD01000011.1"/>
</dbReference>
<organism evidence="1 2">
    <name type="scientific">Pseudovibrio denitrificans</name>
    <dbReference type="NCBI Taxonomy" id="258256"/>
    <lineage>
        <taxon>Bacteria</taxon>
        <taxon>Pseudomonadati</taxon>
        <taxon>Pseudomonadota</taxon>
        <taxon>Alphaproteobacteria</taxon>
        <taxon>Hyphomicrobiales</taxon>
        <taxon>Stappiaceae</taxon>
        <taxon>Pseudovibrio</taxon>
    </lineage>
</organism>
<evidence type="ECO:0000313" key="1">
    <source>
        <dbReference type="EMBL" id="SFU15386.1"/>
    </source>
</evidence>
<name>A0A1I7DUU8_9HYPH</name>